<reference evidence="1" key="1">
    <citation type="submission" date="2020-11" db="EMBL/GenBank/DDBJ databases">
        <authorList>
            <person name="Davenport K.M."/>
            <person name="Bickhart D.M."/>
            <person name="Smith T.P.L."/>
            <person name="Murdoch B.M."/>
            <person name="Rosen B.D."/>
        </authorList>
    </citation>
    <scope>NUCLEOTIDE SEQUENCE [LARGE SCALE GENOMIC DNA]</scope>
    <source>
        <strain evidence="1">OAR_USU_Benz2616</strain>
    </source>
</reference>
<proteinExistence type="predicted"/>
<reference evidence="1" key="3">
    <citation type="submission" date="2025-09" db="UniProtKB">
        <authorList>
            <consortium name="Ensembl"/>
        </authorList>
    </citation>
    <scope>IDENTIFICATION</scope>
</reference>
<evidence type="ECO:0000313" key="1">
    <source>
        <dbReference type="Ensembl" id="ENSOARP00020033148.2"/>
    </source>
</evidence>
<reference evidence="1" key="2">
    <citation type="submission" date="2025-08" db="UniProtKB">
        <authorList>
            <consortium name="Ensembl"/>
        </authorList>
    </citation>
    <scope>IDENTIFICATION</scope>
</reference>
<gene>
    <name evidence="1" type="primary">LOC101117547</name>
</gene>
<sequence length="683" mass="79359">MDDVNRTETGNEETGRWKNFNSWIKYYFNYECYMTFLNGCYSCEWQAQQKKKARRPLCCCSLRERLFYPWLIMSFCLSVLLFFTWIETSNEFNGFDWVVFLGTGVWFFWSIVLLSFLGILAAYTTLLLVLGFLLCWEKQQLYLHWYHKILVLIMIPFFLFLLWILLTFWKDRWLTIGLSLQVFSPYIHLSSISVMVLLSWPVAFYLIHLEGEARMRRYQITSNERRRNTCCSMLTKLRALQVAIGVPFFLILLCLYVVPFGTYSPCLQEKEKLAPKPTFFGHRGAPMLGPENTIMSFEKAVEYGAHGLESDVRISFDGVPFLMHDYDLTRTTNIKEVLPNASSRHPSLFQWSFLTTLNAGKWFSDAWIKPFFRMKPLSEADKERARNQKIAKLTDLLAIAQKEKKLVIFDLESPPSKHPSRLSYIHLVVRVILDSKIEQHLIAWLPGSEREYIKSKAPGFQHVGTFYTLEELAEENITRINVDYKRLYYNGLREYKAANISINLYIVNEPWLFSLVWCHSIQSVTTDNIEVLNGMTHPYYFMTPNFYLFLWIFMDILSAVFIVSIFHFHWNLCCFLFYPTEASSASLQNEVLEIMGTPAPFPERERETASSKAVIPEVVNETTAPTMHPTNDVGQPVPTEPAFEPIQAPISEANREATLQTVLPILEANEPAVPSVEKPPPET</sequence>
<name>A0AC11CMX6_SHEEP</name>
<protein>
    <submittedName>
        <fullName evidence="1">Uncharacterized protein</fullName>
    </submittedName>
</protein>
<organism evidence="1">
    <name type="scientific">Ovis aries</name>
    <name type="common">Sheep</name>
    <dbReference type="NCBI Taxonomy" id="9940"/>
    <lineage>
        <taxon>Eukaryota</taxon>
        <taxon>Metazoa</taxon>
        <taxon>Chordata</taxon>
        <taxon>Craniata</taxon>
        <taxon>Vertebrata</taxon>
        <taxon>Euteleostomi</taxon>
        <taxon>Mammalia</taxon>
        <taxon>Eutheria</taxon>
        <taxon>Laurasiatheria</taxon>
        <taxon>Artiodactyla</taxon>
        <taxon>Ruminantia</taxon>
        <taxon>Pecora</taxon>
        <taxon>Bovidae</taxon>
        <taxon>Caprinae</taxon>
        <taxon>Ovis</taxon>
    </lineage>
</organism>
<dbReference type="Ensembl" id="ENSOART00020039994.2">
    <property type="protein sequence ID" value="ENSOARP00020033148.2"/>
    <property type="gene ID" value="ENSOARG00020025490.2"/>
</dbReference>
<accession>A0AC11CMX6</accession>